<protein>
    <submittedName>
        <fullName evidence="2">Protein O-GlcNAcase-like</fullName>
    </submittedName>
</protein>
<sequence>MSHMAISVEQQDQWIGEFQIRRAADGTGACVFASGKQGAIPQSTLPRHVTGFYHIQIGYVDQTVIEFLHRIRRLFDSCGTNVQIKAQYHPRRSWDLIWHNIWPLLNNNVRGLRADCACLTRLREFVPTILQACAALQFVITDDIYPEFPANSGEDASAGQALSKWLLTPRRDDLPKMLHCICYSGGMEVLKEPFLNAFTPANFIVSLTSPFAFIEPFELKNTLTKEKLTLCPIIPSKDCWMGPAAPGPSILKKQ</sequence>
<reference evidence="2" key="3">
    <citation type="submission" date="2016-06" db="UniProtKB">
        <authorList>
            <consortium name="WormBaseParasite"/>
        </authorList>
    </citation>
    <scope>IDENTIFICATION</scope>
</reference>
<name>A0A183CI15_GLOPA</name>
<evidence type="ECO:0000313" key="1">
    <source>
        <dbReference type="Proteomes" id="UP000050741"/>
    </source>
</evidence>
<dbReference type="Proteomes" id="UP000050741">
    <property type="component" value="Unassembled WGS sequence"/>
</dbReference>
<evidence type="ECO:0000313" key="2">
    <source>
        <dbReference type="WBParaSite" id="GPLIN_001252100"/>
    </source>
</evidence>
<reference evidence="1" key="1">
    <citation type="submission" date="2013-12" db="EMBL/GenBank/DDBJ databases">
        <authorList>
            <person name="Aslett M."/>
        </authorList>
    </citation>
    <scope>NUCLEOTIDE SEQUENCE [LARGE SCALE GENOMIC DNA]</scope>
    <source>
        <strain evidence="1">Lindley</strain>
    </source>
</reference>
<dbReference type="WBParaSite" id="GPLIN_001252100">
    <property type="protein sequence ID" value="GPLIN_001252100"/>
    <property type="gene ID" value="GPLIN_001252100"/>
</dbReference>
<reference evidence="1" key="2">
    <citation type="submission" date="2014-05" db="EMBL/GenBank/DDBJ databases">
        <title>The genome and life-stage specific transcriptomes of Globodera pallida elucidate key aspects of plant parasitism by a cyst nematode.</title>
        <authorList>
            <person name="Cotton J.A."/>
            <person name="Lilley C.J."/>
            <person name="Jones L.M."/>
            <person name="Kikuchi T."/>
            <person name="Reid A.J."/>
            <person name="Thorpe P."/>
            <person name="Tsai I.J."/>
            <person name="Beasley H."/>
            <person name="Blok V."/>
            <person name="Cock P.J.A."/>
            <person name="Van den Akker S.E."/>
            <person name="Holroyd N."/>
            <person name="Hunt M."/>
            <person name="Mantelin S."/>
            <person name="Naghra H."/>
            <person name="Pain A."/>
            <person name="Palomares-Rius J.E."/>
            <person name="Zarowiecki M."/>
            <person name="Berriman M."/>
            <person name="Jones J.T."/>
            <person name="Urwin P.E."/>
        </authorList>
    </citation>
    <scope>NUCLEOTIDE SEQUENCE [LARGE SCALE GENOMIC DNA]</scope>
    <source>
        <strain evidence="1">Lindley</strain>
    </source>
</reference>
<dbReference type="AlphaFoldDB" id="A0A183CI15"/>
<accession>A0A183CI15</accession>
<organism evidence="1 2">
    <name type="scientific">Globodera pallida</name>
    <name type="common">Potato cyst nematode worm</name>
    <name type="synonym">Heterodera pallida</name>
    <dbReference type="NCBI Taxonomy" id="36090"/>
    <lineage>
        <taxon>Eukaryota</taxon>
        <taxon>Metazoa</taxon>
        <taxon>Ecdysozoa</taxon>
        <taxon>Nematoda</taxon>
        <taxon>Chromadorea</taxon>
        <taxon>Rhabditida</taxon>
        <taxon>Tylenchina</taxon>
        <taxon>Tylenchomorpha</taxon>
        <taxon>Tylenchoidea</taxon>
        <taxon>Heteroderidae</taxon>
        <taxon>Heteroderinae</taxon>
        <taxon>Globodera</taxon>
    </lineage>
</organism>
<keyword evidence="1" id="KW-1185">Reference proteome</keyword>
<proteinExistence type="predicted"/>